<keyword evidence="2" id="KW-1185">Reference proteome</keyword>
<evidence type="ECO:0000313" key="1">
    <source>
        <dbReference type="EMBL" id="TNB96284.1"/>
    </source>
</evidence>
<gene>
    <name evidence="1" type="ORF">FHG55_12425</name>
</gene>
<dbReference type="Proteomes" id="UP000306272">
    <property type="component" value="Unassembled WGS sequence"/>
</dbReference>
<name>A0A5C4KYI5_PSEJE</name>
<proteinExistence type="predicted"/>
<accession>A0A5C4KYI5</accession>
<dbReference type="EMBL" id="VDDB01000009">
    <property type="protein sequence ID" value="TNB96284.1"/>
    <property type="molecule type" value="Genomic_DNA"/>
</dbReference>
<dbReference type="AlphaFoldDB" id="A0A5C4KYI5"/>
<sequence>MNVVAPVFLVEDFQTYPRPNAENTIIAPGSFMQGTKTKTTVIVNTEGYGSCRSSVFDYSTGLWSYLRRISVFDTFTYSIALHENDAKSMTINCHLAARQLKIQLKFIQKNSVVSSMTFYEGSTDHDHQIFERTVAPDNGQAFDTIQFVLTATGELNQLNYFRLNTIAFTN</sequence>
<evidence type="ECO:0000313" key="2">
    <source>
        <dbReference type="Proteomes" id="UP000306272"/>
    </source>
</evidence>
<comment type="caution">
    <text evidence="1">The sequence shown here is derived from an EMBL/GenBank/DDBJ whole genome shotgun (WGS) entry which is preliminary data.</text>
</comment>
<reference evidence="1" key="1">
    <citation type="submission" date="2019-06" db="EMBL/GenBank/DDBJ databases">
        <title>Pseudomonas-derived Butenolides : (Bio)synthesis of Styrolides.</title>
        <authorList>
            <person name="Klapper M."/>
            <person name="Chowdhury S."/>
            <person name="Stallforth P."/>
        </authorList>
    </citation>
    <scope>NUCLEOTIDE SEQUENCE [LARGE SCALE GENOMIC DNA]</scope>
    <source>
        <strain evidence="1">EC-S101</strain>
    </source>
</reference>
<protein>
    <submittedName>
        <fullName evidence="1">Uncharacterized protein</fullName>
    </submittedName>
</protein>
<organism evidence="1 2">
    <name type="scientific">Pseudomonas jessenii</name>
    <dbReference type="NCBI Taxonomy" id="77298"/>
    <lineage>
        <taxon>Bacteria</taxon>
        <taxon>Pseudomonadati</taxon>
        <taxon>Pseudomonadota</taxon>
        <taxon>Gammaproteobacteria</taxon>
        <taxon>Pseudomonadales</taxon>
        <taxon>Pseudomonadaceae</taxon>
        <taxon>Pseudomonas</taxon>
    </lineage>
</organism>